<dbReference type="CDD" id="cd00130">
    <property type="entry name" value="PAS"/>
    <property type="match status" value="1"/>
</dbReference>
<evidence type="ECO:0000256" key="1">
    <source>
        <dbReference type="ARBA" id="ARBA00000085"/>
    </source>
</evidence>
<dbReference type="RefSeq" id="WP_011714937.1">
    <property type="nucleotide sequence ID" value="NC_008576.1"/>
</dbReference>
<dbReference type="SUPFAM" id="SSF55874">
    <property type="entry name" value="ATPase domain of HSP90 chaperone/DNA topoisomerase II/histidine kinase"/>
    <property type="match status" value="1"/>
</dbReference>
<dbReference type="PANTHER" id="PTHR43547:SF2">
    <property type="entry name" value="HYBRID SIGNAL TRANSDUCTION HISTIDINE KINASE C"/>
    <property type="match status" value="1"/>
</dbReference>
<dbReference type="SMART" id="SM00387">
    <property type="entry name" value="HATPase_c"/>
    <property type="match status" value="1"/>
</dbReference>
<feature type="coiled-coil region" evidence="5">
    <location>
        <begin position="42"/>
        <end position="69"/>
    </location>
</feature>
<reference evidence="10" key="1">
    <citation type="journal article" date="2009" name="Appl. Environ. Microbiol.">
        <title>Complete genome sequence of the chemolithoautotrophic marine magnetotactic coccus strain MC-1.</title>
        <authorList>
            <person name="Schubbe S."/>
            <person name="Williams T.J."/>
            <person name="Xie G."/>
            <person name="Kiss H.E."/>
            <person name="Brettin T.S."/>
            <person name="Martinez D."/>
            <person name="Ross C.A."/>
            <person name="Schuler D."/>
            <person name="Cox B.L."/>
            <person name="Nealson K.H."/>
            <person name="Bazylinski D.A."/>
        </authorList>
    </citation>
    <scope>NUCLEOTIDE SEQUENCE [LARGE SCALE GENOMIC DNA]</scope>
    <source>
        <strain evidence="10">ATCC BAA-1437 / JCM 17883 / MC-1</strain>
    </source>
</reference>
<keyword evidence="9" id="KW-0808">Transferase</keyword>
<evidence type="ECO:0000313" key="10">
    <source>
        <dbReference type="Proteomes" id="UP000002586"/>
    </source>
</evidence>
<comment type="catalytic activity">
    <reaction evidence="1">
        <text>ATP + protein L-histidine = ADP + protein N-phospho-L-histidine.</text>
        <dbReference type="EC" id="2.7.13.3"/>
    </reaction>
</comment>
<dbReference type="STRING" id="156889.Mmc1_3394"/>
<dbReference type="InterPro" id="IPR036890">
    <property type="entry name" value="HATPase_C_sf"/>
</dbReference>
<dbReference type="InterPro" id="IPR013767">
    <property type="entry name" value="PAS_fold"/>
</dbReference>
<dbReference type="CDD" id="cd00082">
    <property type="entry name" value="HisKA"/>
    <property type="match status" value="1"/>
</dbReference>
<dbReference type="SMART" id="SM00388">
    <property type="entry name" value="HisKA"/>
    <property type="match status" value="1"/>
</dbReference>
<dbReference type="OrthoDB" id="9808408at2"/>
<dbReference type="EMBL" id="CP000471">
    <property type="protein sequence ID" value="ABK45880.1"/>
    <property type="molecule type" value="Genomic_DNA"/>
</dbReference>
<feature type="domain" description="Response regulatory" evidence="7">
    <location>
        <begin position="442"/>
        <end position="559"/>
    </location>
</feature>
<keyword evidence="5" id="KW-0175">Coiled coil</keyword>
<sequence length="560" mass="63461">MNSENITNISALRSRAEEVLKSDTHALDQFERTDLQTLIHDLRVHQIELEMQNDELRITQERLIRVRQESDQLRECFSRLFNEAPTGYLVVDHSGIVQMVNETFLDLLQAQDTPVIGKPFLNWIDARDRSEFLARYTSFFNKPTNKSLSLRLIPQQGLPFYAQLEGKRADWDSSCLGSSKVKGNHLLVVVSDVTPLIDSNLAMQRAKAEAEQANQIKDKFISLVAHDLRGPLSSIVGLLEYLMEEAGHVLEKEHMELIQVARNSGNSLLNLTEKILNISRLNTGLITLKQEFIDAYMCIEECLPKLEYMRRQKRLRIINNVPPGTRIFADPVLYGEVIQNLLSNAIKFSHAESAIRFEACPTKPGTIVVKDEGVGIAPDLQTQLFDAGSKTSMPGTDGEKGSGFALPFCANIIESHGGDITVWSELGKGSHFTVTLPHIRPRILIVDDDQDIRTLIKTYLNILEDCEFFEAWDGQTAYTNMVELRPDLVLCDVYMPLMDGFQLLKKVRSTTDIQKIPIIMITSDRALETQERLLRKGAYDVIVKPLNGDELLTRVRRIVW</sequence>
<accession>A0LD37</accession>
<dbReference type="InterPro" id="IPR004358">
    <property type="entry name" value="Sig_transdc_His_kin-like_C"/>
</dbReference>
<dbReference type="Gene3D" id="1.10.287.130">
    <property type="match status" value="1"/>
</dbReference>
<dbReference type="Pfam" id="PF00989">
    <property type="entry name" value="PAS"/>
    <property type="match status" value="1"/>
</dbReference>
<dbReference type="GO" id="GO:0006355">
    <property type="term" value="P:regulation of DNA-templated transcription"/>
    <property type="evidence" value="ECO:0007669"/>
    <property type="project" value="InterPro"/>
</dbReference>
<evidence type="ECO:0000256" key="3">
    <source>
        <dbReference type="ARBA" id="ARBA00022553"/>
    </source>
</evidence>
<dbReference type="SMART" id="SM00091">
    <property type="entry name" value="PAS"/>
    <property type="match status" value="1"/>
</dbReference>
<dbReference type="Proteomes" id="UP000002586">
    <property type="component" value="Chromosome"/>
</dbReference>
<dbReference type="InterPro" id="IPR035965">
    <property type="entry name" value="PAS-like_dom_sf"/>
</dbReference>
<dbReference type="InterPro" id="IPR011006">
    <property type="entry name" value="CheY-like_superfamily"/>
</dbReference>
<dbReference type="GO" id="GO:0000155">
    <property type="term" value="F:phosphorelay sensor kinase activity"/>
    <property type="evidence" value="ECO:0007669"/>
    <property type="project" value="InterPro"/>
</dbReference>
<evidence type="ECO:0000256" key="5">
    <source>
        <dbReference type="SAM" id="Coils"/>
    </source>
</evidence>
<proteinExistence type="predicted"/>
<name>A0LD37_MAGMM</name>
<dbReference type="InterPro" id="IPR003594">
    <property type="entry name" value="HATPase_dom"/>
</dbReference>
<dbReference type="InterPro" id="IPR005467">
    <property type="entry name" value="His_kinase_dom"/>
</dbReference>
<dbReference type="SMART" id="SM00448">
    <property type="entry name" value="REC"/>
    <property type="match status" value="1"/>
</dbReference>
<dbReference type="PRINTS" id="PR00344">
    <property type="entry name" value="BCTRLSENSOR"/>
</dbReference>
<evidence type="ECO:0000256" key="2">
    <source>
        <dbReference type="ARBA" id="ARBA00012438"/>
    </source>
</evidence>
<dbReference type="AlphaFoldDB" id="A0LD37"/>
<dbReference type="Pfam" id="PF02518">
    <property type="entry name" value="HATPase_c"/>
    <property type="match status" value="1"/>
</dbReference>
<evidence type="ECO:0000259" key="6">
    <source>
        <dbReference type="PROSITE" id="PS50109"/>
    </source>
</evidence>
<dbReference type="EC" id="2.7.13.3" evidence="2"/>
<keyword evidence="9" id="KW-0418">Kinase</keyword>
<dbReference type="PANTHER" id="PTHR43547">
    <property type="entry name" value="TWO-COMPONENT HISTIDINE KINASE"/>
    <property type="match status" value="1"/>
</dbReference>
<feature type="modified residue" description="4-aspartylphosphate" evidence="4">
    <location>
        <position position="492"/>
    </location>
</feature>
<dbReference type="SUPFAM" id="SSF52172">
    <property type="entry name" value="CheY-like"/>
    <property type="match status" value="1"/>
</dbReference>
<gene>
    <name evidence="9" type="ordered locus">Mmc1_3394</name>
</gene>
<dbReference type="PROSITE" id="PS50110">
    <property type="entry name" value="RESPONSE_REGULATORY"/>
    <property type="match status" value="1"/>
</dbReference>
<feature type="domain" description="Histidine kinase" evidence="6">
    <location>
        <begin position="223"/>
        <end position="440"/>
    </location>
</feature>
<keyword evidence="10" id="KW-1185">Reference proteome</keyword>
<dbReference type="KEGG" id="mgm:Mmc1_3394"/>
<dbReference type="SUPFAM" id="SSF47384">
    <property type="entry name" value="Homodimeric domain of signal transducing histidine kinase"/>
    <property type="match status" value="1"/>
</dbReference>
<dbReference type="Gene3D" id="3.30.450.20">
    <property type="entry name" value="PAS domain"/>
    <property type="match status" value="1"/>
</dbReference>
<protein>
    <recommendedName>
        <fullName evidence="2">histidine kinase</fullName>
        <ecNumber evidence="2">2.7.13.3</ecNumber>
    </recommendedName>
</protein>
<dbReference type="Gene3D" id="3.40.50.2300">
    <property type="match status" value="1"/>
</dbReference>
<reference evidence="9 10" key="2">
    <citation type="journal article" date="2012" name="Int. J. Syst. Evol. Microbiol.">
        <title>Magnetococcus marinus gen. nov., sp. nov., a marine, magnetotactic bacterium that represents a novel lineage (Magnetococcaceae fam. nov.; Magnetococcales ord. nov.) at the base of the Alphaproteobacteria.</title>
        <authorList>
            <person name="Bazylinski D.A."/>
            <person name="Williams T.J."/>
            <person name="Lefevre C.T."/>
            <person name="Berg R.J."/>
            <person name="Zhang C.L."/>
            <person name="Bowser S.S."/>
            <person name="Dean A.J."/>
            <person name="Beveridge T.J."/>
        </authorList>
    </citation>
    <scope>NUCLEOTIDE SEQUENCE [LARGE SCALE GENOMIC DNA]</scope>
    <source>
        <strain evidence="10">ATCC BAA-1437 / JCM 17883 / MC-1</strain>
    </source>
</reference>
<keyword evidence="3 4" id="KW-0597">Phosphoprotein</keyword>
<dbReference type="PROSITE" id="PS50109">
    <property type="entry name" value="HIS_KIN"/>
    <property type="match status" value="1"/>
</dbReference>
<evidence type="ECO:0000259" key="7">
    <source>
        <dbReference type="PROSITE" id="PS50110"/>
    </source>
</evidence>
<dbReference type="Pfam" id="PF00512">
    <property type="entry name" value="HisKA"/>
    <property type="match status" value="1"/>
</dbReference>
<dbReference type="PROSITE" id="PS50112">
    <property type="entry name" value="PAS"/>
    <property type="match status" value="1"/>
</dbReference>
<dbReference type="HOGENOM" id="CLU_486438_0_0_5"/>
<organism evidence="9 10">
    <name type="scientific">Magnetococcus marinus (strain ATCC BAA-1437 / JCM 17883 / MC-1)</name>
    <dbReference type="NCBI Taxonomy" id="156889"/>
    <lineage>
        <taxon>Bacteria</taxon>
        <taxon>Pseudomonadati</taxon>
        <taxon>Pseudomonadota</taxon>
        <taxon>Magnetococcia</taxon>
        <taxon>Magnetococcales</taxon>
        <taxon>Magnetococcaceae</taxon>
        <taxon>Magnetococcus</taxon>
    </lineage>
</organism>
<dbReference type="eggNOG" id="COG0745">
    <property type="taxonomic scope" value="Bacteria"/>
</dbReference>
<dbReference type="InterPro" id="IPR001789">
    <property type="entry name" value="Sig_transdc_resp-reg_receiver"/>
</dbReference>
<dbReference type="InterPro" id="IPR036097">
    <property type="entry name" value="HisK_dim/P_sf"/>
</dbReference>
<dbReference type="eggNOG" id="COG2205">
    <property type="taxonomic scope" value="Bacteria"/>
</dbReference>
<dbReference type="SUPFAM" id="SSF55785">
    <property type="entry name" value="PYP-like sensor domain (PAS domain)"/>
    <property type="match status" value="1"/>
</dbReference>
<dbReference type="Gene3D" id="3.30.565.10">
    <property type="entry name" value="Histidine kinase-like ATPase, C-terminal domain"/>
    <property type="match status" value="1"/>
</dbReference>
<feature type="domain" description="PAS" evidence="8">
    <location>
        <begin position="73"/>
        <end position="143"/>
    </location>
</feature>
<dbReference type="InterPro" id="IPR003661">
    <property type="entry name" value="HisK_dim/P_dom"/>
</dbReference>
<evidence type="ECO:0000259" key="8">
    <source>
        <dbReference type="PROSITE" id="PS50112"/>
    </source>
</evidence>
<dbReference type="Pfam" id="PF00072">
    <property type="entry name" value="Response_reg"/>
    <property type="match status" value="1"/>
</dbReference>
<evidence type="ECO:0000256" key="4">
    <source>
        <dbReference type="PROSITE-ProRule" id="PRU00169"/>
    </source>
</evidence>
<dbReference type="eggNOG" id="COG3829">
    <property type="taxonomic scope" value="Bacteria"/>
</dbReference>
<dbReference type="InterPro" id="IPR000014">
    <property type="entry name" value="PAS"/>
</dbReference>
<evidence type="ECO:0000313" key="9">
    <source>
        <dbReference type="EMBL" id="ABK45880.1"/>
    </source>
</evidence>